<sequence>MLTWHCFLGIKRVMLLTALSESQDFLDKSECFCVNLQTPGVTCRSRFCHLIPNSTDVSLAHKTLLIRTTTLWLLPTGLGSIWTIQLSKQQSIYPAHEQDIHREPQGSCGIWSGNGRCGSVSAHPPQTVGGVSLPTTG</sequence>
<feature type="chain" id="PRO_5043407066" evidence="1">
    <location>
        <begin position="23"/>
        <end position="137"/>
    </location>
</feature>
<dbReference type="AlphaFoldDB" id="A0AAV9QXL7"/>
<accession>A0AAV9QXL7</accession>
<keyword evidence="3" id="KW-1185">Reference proteome</keyword>
<feature type="signal peptide" evidence="1">
    <location>
        <begin position="1"/>
        <end position="22"/>
    </location>
</feature>
<evidence type="ECO:0000256" key="1">
    <source>
        <dbReference type="SAM" id="SignalP"/>
    </source>
</evidence>
<organism evidence="2 3">
    <name type="scientific">Crenichthys baileyi</name>
    <name type="common">White River springfish</name>
    <dbReference type="NCBI Taxonomy" id="28760"/>
    <lineage>
        <taxon>Eukaryota</taxon>
        <taxon>Metazoa</taxon>
        <taxon>Chordata</taxon>
        <taxon>Craniata</taxon>
        <taxon>Vertebrata</taxon>
        <taxon>Euteleostomi</taxon>
        <taxon>Actinopterygii</taxon>
        <taxon>Neopterygii</taxon>
        <taxon>Teleostei</taxon>
        <taxon>Neoteleostei</taxon>
        <taxon>Acanthomorphata</taxon>
        <taxon>Ovalentaria</taxon>
        <taxon>Atherinomorphae</taxon>
        <taxon>Cyprinodontiformes</taxon>
        <taxon>Goodeidae</taxon>
        <taxon>Crenichthys</taxon>
    </lineage>
</organism>
<protein>
    <submittedName>
        <fullName evidence="2">Uncharacterized protein</fullName>
    </submittedName>
</protein>
<gene>
    <name evidence="2" type="ORF">CRENBAI_025218</name>
</gene>
<evidence type="ECO:0000313" key="2">
    <source>
        <dbReference type="EMBL" id="KAK5601497.1"/>
    </source>
</evidence>
<proteinExistence type="predicted"/>
<comment type="caution">
    <text evidence="2">The sequence shown here is derived from an EMBL/GenBank/DDBJ whole genome shotgun (WGS) entry which is preliminary data.</text>
</comment>
<evidence type="ECO:0000313" key="3">
    <source>
        <dbReference type="Proteomes" id="UP001311232"/>
    </source>
</evidence>
<name>A0AAV9QXL7_9TELE</name>
<keyword evidence="1" id="KW-0732">Signal</keyword>
<dbReference type="Proteomes" id="UP001311232">
    <property type="component" value="Unassembled WGS sequence"/>
</dbReference>
<dbReference type="EMBL" id="JAHHUM010002673">
    <property type="protein sequence ID" value="KAK5601497.1"/>
    <property type="molecule type" value="Genomic_DNA"/>
</dbReference>
<reference evidence="2 3" key="1">
    <citation type="submission" date="2021-06" db="EMBL/GenBank/DDBJ databases">
        <authorList>
            <person name="Palmer J.M."/>
        </authorList>
    </citation>
    <scope>NUCLEOTIDE SEQUENCE [LARGE SCALE GENOMIC DNA]</scope>
    <source>
        <strain evidence="2 3">MEX-2019</strain>
        <tissue evidence="2">Muscle</tissue>
    </source>
</reference>